<feature type="domain" description="SMP-30/Gluconolactonase/LRE-like region" evidence="1">
    <location>
        <begin position="12"/>
        <end position="73"/>
    </location>
</feature>
<dbReference type="InterPro" id="IPR013658">
    <property type="entry name" value="SGL"/>
</dbReference>
<dbReference type="SUPFAM" id="SSF63829">
    <property type="entry name" value="Calcium-dependent phosphotriesterase"/>
    <property type="match status" value="1"/>
</dbReference>
<dbReference type="InterPro" id="IPR011042">
    <property type="entry name" value="6-blade_b-propeller_TolB-like"/>
</dbReference>
<protein>
    <recommendedName>
        <fullName evidence="1">SMP-30/Gluconolactonase/LRE-like region domain-containing protein</fullName>
    </recommendedName>
</protein>
<reference evidence="2" key="1">
    <citation type="submission" date="2018-05" db="EMBL/GenBank/DDBJ databases">
        <authorList>
            <person name="Lanie J.A."/>
            <person name="Ng W.-L."/>
            <person name="Kazmierczak K.M."/>
            <person name="Andrzejewski T.M."/>
            <person name="Davidsen T.M."/>
            <person name="Wayne K.J."/>
            <person name="Tettelin H."/>
            <person name="Glass J.I."/>
            <person name="Rusch D."/>
            <person name="Podicherti R."/>
            <person name="Tsui H.-C.T."/>
            <person name="Winkler M.E."/>
        </authorList>
    </citation>
    <scope>NUCLEOTIDE SEQUENCE</scope>
</reference>
<evidence type="ECO:0000313" key="2">
    <source>
        <dbReference type="EMBL" id="SVA74819.1"/>
    </source>
</evidence>
<evidence type="ECO:0000259" key="1">
    <source>
        <dbReference type="Pfam" id="PF08450"/>
    </source>
</evidence>
<dbReference type="EMBL" id="UINC01017922">
    <property type="protein sequence ID" value="SVA74819.1"/>
    <property type="molecule type" value="Genomic_DNA"/>
</dbReference>
<dbReference type="Gene3D" id="2.120.10.30">
    <property type="entry name" value="TolB, C-terminal domain"/>
    <property type="match status" value="1"/>
</dbReference>
<name>A0A381YCK9_9ZZZZ</name>
<dbReference type="AlphaFoldDB" id="A0A381YCK9"/>
<gene>
    <name evidence="2" type="ORF">METZ01_LOCUS127673</name>
</gene>
<feature type="non-terminal residue" evidence="2">
    <location>
        <position position="76"/>
    </location>
</feature>
<sequence>MDLIANYSCVTGEGPLWHSDRNLLYWIDIPTGRLFQYDPETEDHQIVFKGPQIGGFTIQTDGKLLLFMEKGFIAKW</sequence>
<dbReference type="Pfam" id="PF08450">
    <property type="entry name" value="SGL"/>
    <property type="match status" value="1"/>
</dbReference>
<accession>A0A381YCK9</accession>
<proteinExistence type="predicted"/>
<organism evidence="2">
    <name type="scientific">marine metagenome</name>
    <dbReference type="NCBI Taxonomy" id="408172"/>
    <lineage>
        <taxon>unclassified sequences</taxon>
        <taxon>metagenomes</taxon>
        <taxon>ecological metagenomes</taxon>
    </lineage>
</organism>